<gene>
    <name evidence="2" type="ORF">BDD14_2868</name>
</gene>
<protein>
    <submittedName>
        <fullName evidence="2">Uncharacterized protein</fullName>
    </submittedName>
</protein>
<evidence type="ECO:0000313" key="2">
    <source>
        <dbReference type="EMBL" id="RZU41351.1"/>
    </source>
</evidence>
<keyword evidence="1" id="KW-0472">Membrane</keyword>
<organism evidence="2 3">
    <name type="scientific">Edaphobacter modestus</name>
    <dbReference type="NCBI Taxonomy" id="388466"/>
    <lineage>
        <taxon>Bacteria</taxon>
        <taxon>Pseudomonadati</taxon>
        <taxon>Acidobacteriota</taxon>
        <taxon>Terriglobia</taxon>
        <taxon>Terriglobales</taxon>
        <taxon>Acidobacteriaceae</taxon>
        <taxon>Edaphobacter</taxon>
    </lineage>
</organism>
<keyword evidence="1" id="KW-0812">Transmembrane</keyword>
<reference evidence="2 3" key="1">
    <citation type="submission" date="2019-02" db="EMBL/GenBank/DDBJ databases">
        <title>Genomic Encyclopedia of Archaeal and Bacterial Type Strains, Phase II (KMG-II): from individual species to whole genera.</title>
        <authorList>
            <person name="Goeker M."/>
        </authorList>
    </citation>
    <scope>NUCLEOTIDE SEQUENCE [LARGE SCALE GENOMIC DNA]</scope>
    <source>
        <strain evidence="2 3">DSM 18101</strain>
    </source>
</reference>
<dbReference type="EMBL" id="SHKW01000001">
    <property type="protein sequence ID" value="RZU41351.1"/>
    <property type="molecule type" value="Genomic_DNA"/>
</dbReference>
<keyword evidence="3" id="KW-1185">Reference proteome</keyword>
<comment type="caution">
    <text evidence="2">The sequence shown here is derived from an EMBL/GenBank/DDBJ whole genome shotgun (WGS) entry which is preliminary data.</text>
</comment>
<keyword evidence="1" id="KW-1133">Transmembrane helix</keyword>
<dbReference type="Proteomes" id="UP000292958">
    <property type="component" value="Unassembled WGS sequence"/>
</dbReference>
<dbReference type="AlphaFoldDB" id="A0A4Q7YW06"/>
<accession>A0A4Q7YW06</accession>
<evidence type="ECO:0000313" key="3">
    <source>
        <dbReference type="Proteomes" id="UP000292958"/>
    </source>
</evidence>
<proteinExistence type="predicted"/>
<feature type="transmembrane region" description="Helical" evidence="1">
    <location>
        <begin position="28"/>
        <end position="52"/>
    </location>
</feature>
<evidence type="ECO:0000256" key="1">
    <source>
        <dbReference type="SAM" id="Phobius"/>
    </source>
</evidence>
<name>A0A4Q7YW06_9BACT</name>
<sequence length="344" mass="39667">MLDARQSGLTYAVEAAPPPPGRKFGRHIAGYAFGFAALWLVFYGIFILFPFISIGADVVYRAKLQQEFHGTVFPENHSSQRILIFGDSKVLAGFIPDEFDRLAAADKLDYYSYNSGYPARAAFVPELREMVKRESEVPDILLLTIPWETTTNRASIFRLPWNDHDIAERIFPFRYLVRDFFSFLITSRQHGGPLNYYREGGVNVSKMLKDRGYYFVYEQSHYPNDSLPDDFHLPSDQPTLTMTRSADTESAQLSELNQIIDEHHIRCYFVPRYEREGEYALAPKMDQAFADLLRLNSSCKLLGPDYLLYANRMFSDRAHLNRAGAQVYTRAVYDLVSKEERRGR</sequence>